<dbReference type="InterPro" id="IPR003660">
    <property type="entry name" value="HAMP_dom"/>
</dbReference>
<evidence type="ECO:0000259" key="15">
    <source>
        <dbReference type="PROSITE" id="PS50112"/>
    </source>
</evidence>
<dbReference type="SMART" id="SM00304">
    <property type="entry name" value="HAMP"/>
    <property type="match status" value="1"/>
</dbReference>
<dbReference type="InterPro" id="IPR050351">
    <property type="entry name" value="BphY/WalK/GraS-like"/>
</dbReference>
<dbReference type="CDD" id="cd00075">
    <property type="entry name" value="HATPase"/>
    <property type="match status" value="1"/>
</dbReference>
<comment type="caution">
    <text evidence="18">The sequence shown here is derived from an EMBL/GenBank/DDBJ whole genome shotgun (WGS) entry which is preliminary data.</text>
</comment>
<dbReference type="AlphaFoldDB" id="A0A1F8E2X8"/>
<dbReference type="GO" id="GO:0030295">
    <property type="term" value="F:protein kinase activator activity"/>
    <property type="evidence" value="ECO:0007669"/>
    <property type="project" value="TreeGrafter"/>
</dbReference>
<dbReference type="GO" id="GO:0000155">
    <property type="term" value="F:phosphorelay sensor kinase activity"/>
    <property type="evidence" value="ECO:0007669"/>
    <property type="project" value="InterPro"/>
</dbReference>
<keyword evidence="5" id="KW-0808">Transferase</keyword>
<evidence type="ECO:0000256" key="5">
    <source>
        <dbReference type="ARBA" id="ARBA00022679"/>
    </source>
</evidence>
<dbReference type="InterPro" id="IPR035965">
    <property type="entry name" value="PAS-like_dom_sf"/>
</dbReference>
<evidence type="ECO:0000256" key="1">
    <source>
        <dbReference type="ARBA" id="ARBA00000085"/>
    </source>
</evidence>
<dbReference type="SUPFAM" id="SSF158472">
    <property type="entry name" value="HAMP domain-like"/>
    <property type="match status" value="1"/>
</dbReference>
<dbReference type="SMART" id="SM00387">
    <property type="entry name" value="HATPase_c"/>
    <property type="match status" value="1"/>
</dbReference>
<dbReference type="InterPro" id="IPR013767">
    <property type="entry name" value="PAS_fold"/>
</dbReference>
<dbReference type="SUPFAM" id="SSF47384">
    <property type="entry name" value="Homodimeric domain of signal transducing histidine kinase"/>
    <property type="match status" value="1"/>
</dbReference>
<dbReference type="GO" id="GO:0016020">
    <property type="term" value="C:membrane"/>
    <property type="evidence" value="ECO:0007669"/>
    <property type="project" value="UniProtKB-SubCell"/>
</dbReference>
<keyword evidence="7" id="KW-0547">Nucleotide-binding</keyword>
<dbReference type="SUPFAM" id="SSF55785">
    <property type="entry name" value="PYP-like sensor domain (PAS domain)"/>
    <property type="match status" value="1"/>
</dbReference>
<dbReference type="InterPro" id="IPR000700">
    <property type="entry name" value="PAS-assoc_C"/>
</dbReference>
<evidence type="ECO:0000256" key="6">
    <source>
        <dbReference type="ARBA" id="ARBA00022692"/>
    </source>
</evidence>
<dbReference type="InterPro" id="IPR003594">
    <property type="entry name" value="HATPase_dom"/>
</dbReference>
<dbReference type="Pfam" id="PF00512">
    <property type="entry name" value="HisKA"/>
    <property type="match status" value="1"/>
</dbReference>
<feature type="domain" description="Histidine kinase" evidence="14">
    <location>
        <begin position="514"/>
        <end position="733"/>
    </location>
</feature>
<dbReference type="Pfam" id="PF00672">
    <property type="entry name" value="HAMP"/>
    <property type="match status" value="1"/>
</dbReference>
<feature type="domain" description="PAC" evidence="16">
    <location>
        <begin position="458"/>
        <end position="510"/>
    </location>
</feature>
<accession>A0A1F8E2X8</accession>
<sequence>MKTFKRLTIGFKIMSALTAILLLVIGTSVATFIMQKNRISDAIFAELTLINNASRVVLLDVIDGIQRRTIDFSSDGFIRDATQEIVRTGKQEVIDALGEHLKKNKLALDSAMYGINILDRSGTVVASTDAQEIGKDGSQYVKELQSEDFIFGATQVSDFIATDSFGVSTIALAVAAPLTDKIDGKRIGTLVSFIKAGSVADALKIKSDLFIGIDERYASMNLFLVNKDGYVIDDQFFNGMRLTRQADIATILQCSSQKSYTNAQGDEVISAALCMENGWTLVTEISETQAMQSIEETRQSLIYLAAILSLLILGIIYLVKKRIVDPIKVLAYAAQRMGEGDFDIRTHIGTSDELGDLSAAFNDTAEKLRDSHIVLAKKIREVTEDFKKFKLAVDGTSDHVIITDMNGAILYANRAAELTTGYTRKEIIGSTPALWGKQMPQEFYKTMWSAIKEQRKSFSGEITNKRKDGQLYVAETHISPLFDEQNNPYGFVGVERDITRQKEIDKSKTEFVSIASHQLRTPLTIINWYIEMLSDQQGAALSEKQRQYLEEITHASKRMIELVNALLNVSRIDMGTFMVDVEPLDFSLVMDDVLKDLSLQIAQKDLHIAKNYDRSLPRINADLKLLRIIFQNLLTNAIKYTQNGGSIMIELNKRSSSITISVIDDGFGIPVHQQNKIFSKFFRADNAREKEPDGNGLGLYIVKSLVEHSGGRIWFISEENKGTAFHVEIPLAGMRAKEGSKPLAA</sequence>
<dbReference type="SMART" id="SM00086">
    <property type="entry name" value="PAC"/>
    <property type="match status" value="1"/>
</dbReference>
<evidence type="ECO:0000256" key="8">
    <source>
        <dbReference type="ARBA" id="ARBA00022777"/>
    </source>
</evidence>
<feature type="transmembrane region" description="Helical" evidence="13">
    <location>
        <begin position="301"/>
        <end position="319"/>
    </location>
</feature>
<dbReference type="EMBL" id="MGIV01000012">
    <property type="protein sequence ID" value="OGM94628.1"/>
    <property type="molecule type" value="Genomic_DNA"/>
</dbReference>
<feature type="domain" description="PAS" evidence="15">
    <location>
        <begin position="385"/>
        <end position="429"/>
    </location>
</feature>
<evidence type="ECO:0000259" key="17">
    <source>
        <dbReference type="PROSITE" id="PS50885"/>
    </source>
</evidence>
<keyword evidence="11" id="KW-0902">Two-component regulatory system</keyword>
<dbReference type="SMART" id="SM00388">
    <property type="entry name" value="HisKA"/>
    <property type="match status" value="1"/>
</dbReference>
<dbReference type="NCBIfam" id="TIGR00229">
    <property type="entry name" value="sensory_box"/>
    <property type="match status" value="1"/>
</dbReference>
<dbReference type="PROSITE" id="PS50112">
    <property type="entry name" value="PAS"/>
    <property type="match status" value="1"/>
</dbReference>
<dbReference type="CDD" id="cd00130">
    <property type="entry name" value="PAS"/>
    <property type="match status" value="1"/>
</dbReference>
<evidence type="ECO:0000256" key="11">
    <source>
        <dbReference type="ARBA" id="ARBA00023012"/>
    </source>
</evidence>
<keyword evidence="9" id="KW-0067">ATP-binding</keyword>
<evidence type="ECO:0000256" key="4">
    <source>
        <dbReference type="ARBA" id="ARBA00022553"/>
    </source>
</evidence>
<gene>
    <name evidence="18" type="ORF">A2610_01460</name>
</gene>
<evidence type="ECO:0000256" key="3">
    <source>
        <dbReference type="ARBA" id="ARBA00012438"/>
    </source>
</evidence>
<protein>
    <recommendedName>
        <fullName evidence="3">histidine kinase</fullName>
        <ecNumber evidence="3">2.7.13.3</ecNumber>
    </recommendedName>
</protein>
<dbReference type="InterPro" id="IPR001610">
    <property type="entry name" value="PAC"/>
</dbReference>
<dbReference type="Proteomes" id="UP000179057">
    <property type="component" value="Unassembled WGS sequence"/>
</dbReference>
<dbReference type="CDD" id="cd06225">
    <property type="entry name" value="HAMP"/>
    <property type="match status" value="1"/>
</dbReference>
<name>A0A1F8E2X8_9BACT</name>
<reference evidence="18 19" key="1">
    <citation type="journal article" date="2016" name="Nat. Commun.">
        <title>Thousands of microbial genomes shed light on interconnected biogeochemical processes in an aquifer system.</title>
        <authorList>
            <person name="Anantharaman K."/>
            <person name="Brown C.T."/>
            <person name="Hug L.A."/>
            <person name="Sharon I."/>
            <person name="Castelle C.J."/>
            <person name="Probst A.J."/>
            <person name="Thomas B.C."/>
            <person name="Singh A."/>
            <person name="Wilkins M.J."/>
            <person name="Karaoz U."/>
            <person name="Brodie E.L."/>
            <person name="Williams K.H."/>
            <person name="Hubbard S.S."/>
            <person name="Banfield J.F."/>
        </authorList>
    </citation>
    <scope>NUCLEOTIDE SEQUENCE [LARGE SCALE GENOMIC DNA]</scope>
</reference>
<dbReference type="InterPro" id="IPR003661">
    <property type="entry name" value="HisK_dim/P_dom"/>
</dbReference>
<dbReference type="Gene3D" id="3.30.565.10">
    <property type="entry name" value="Histidine kinase-like ATPase, C-terminal domain"/>
    <property type="match status" value="1"/>
</dbReference>
<dbReference type="SMART" id="SM00091">
    <property type="entry name" value="PAS"/>
    <property type="match status" value="1"/>
</dbReference>
<keyword evidence="6 13" id="KW-0812">Transmembrane</keyword>
<dbReference type="Pfam" id="PF00989">
    <property type="entry name" value="PAS"/>
    <property type="match status" value="1"/>
</dbReference>
<evidence type="ECO:0000259" key="14">
    <source>
        <dbReference type="PROSITE" id="PS50109"/>
    </source>
</evidence>
<proteinExistence type="predicted"/>
<dbReference type="PROSITE" id="PS50109">
    <property type="entry name" value="HIS_KIN"/>
    <property type="match status" value="1"/>
</dbReference>
<organism evidence="18 19">
    <name type="scientific">Candidatus Wolfebacteria bacterium RIFOXYD1_FULL_48_65</name>
    <dbReference type="NCBI Taxonomy" id="1802561"/>
    <lineage>
        <taxon>Bacteria</taxon>
        <taxon>Candidatus Wolfeibacteriota</taxon>
    </lineage>
</organism>
<dbReference type="Gene3D" id="3.30.450.20">
    <property type="entry name" value="PAS domain"/>
    <property type="match status" value="1"/>
</dbReference>
<dbReference type="GO" id="GO:0000156">
    <property type="term" value="F:phosphorelay response regulator activity"/>
    <property type="evidence" value="ECO:0007669"/>
    <property type="project" value="TreeGrafter"/>
</dbReference>
<dbReference type="PANTHER" id="PTHR42878:SF7">
    <property type="entry name" value="SENSOR HISTIDINE KINASE GLRK"/>
    <property type="match status" value="1"/>
</dbReference>
<evidence type="ECO:0000256" key="10">
    <source>
        <dbReference type="ARBA" id="ARBA00022989"/>
    </source>
</evidence>
<feature type="domain" description="HAMP" evidence="17">
    <location>
        <begin position="321"/>
        <end position="373"/>
    </location>
</feature>
<dbReference type="SUPFAM" id="SSF55874">
    <property type="entry name" value="ATPase domain of HSP90 chaperone/DNA topoisomerase II/histidine kinase"/>
    <property type="match status" value="1"/>
</dbReference>
<evidence type="ECO:0000259" key="16">
    <source>
        <dbReference type="PROSITE" id="PS50113"/>
    </source>
</evidence>
<dbReference type="InterPro" id="IPR004358">
    <property type="entry name" value="Sig_transdc_His_kin-like_C"/>
</dbReference>
<dbReference type="InterPro" id="IPR005467">
    <property type="entry name" value="His_kinase_dom"/>
</dbReference>
<dbReference type="PANTHER" id="PTHR42878">
    <property type="entry name" value="TWO-COMPONENT HISTIDINE KINASE"/>
    <property type="match status" value="1"/>
</dbReference>
<dbReference type="FunFam" id="3.30.565.10:FF:000006">
    <property type="entry name" value="Sensor histidine kinase WalK"/>
    <property type="match status" value="1"/>
</dbReference>
<comment type="subcellular location">
    <subcellularLocation>
        <location evidence="2">Membrane</location>
        <topology evidence="2">Multi-pass membrane protein</topology>
    </subcellularLocation>
</comment>
<evidence type="ECO:0000256" key="7">
    <source>
        <dbReference type="ARBA" id="ARBA00022741"/>
    </source>
</evidence>
<evidence type="ECO:0000313" key="19">
    <source>
        <dbReference type="Proteomes" id="UP000179057"/>
    </source>
</evidence>
<dbReference type="PROSITE" id="PS50113">
    <property type="entry name" value="PAC"/>
    <property type="match status" value="1"/>
</dbReference>
<evidence type="ECO:0000313" key="18">
    <source>
        <dbReference type="EMBL" id="OGM94628.1"/>
    </source>
</evidence>
<dbReference type="PRINTS" id="PR00344">
    <property type="entry name" value="BCTRLSENSOR"/>
</dbReference>
<dbReference type="CDD" id="cd00082">
    <property type="entry name" value="HisKA"/>
    <property type="match status" value="1"/>
</dbReference>
<keyword evidence="10 13" id="KW-1133">Transmembrane helix</keyword>
<dbReference type="Gene3D" id="1.10.287.130">
    <property type="match status" value="1"/>
</dbReference>
<evidence type="ECO:0000256" key="12">
    <source>
        <dbReference type="ARBA" id="ARBA00023136"/>
    </source>
</evidence>
<keyword evidence="12 13" id="KW-0472">Membrane</keyword>
<dbReference type="EC" id="2.7.13.3" evidence="3"/>
<dbReference type="GO" id="GO:0007234">
    <property type="term" value="P:osmosensory signaling via phosphorelay pathway"/>
    <property type="evidence" value="ECO:0007669"/>
    <property type="project" value="TreeGrafter"/>
</dbReference>
<dbReference type="FunFam" id="1.10.287.130:FF:000001">
    <property type="entry name" value="Two-component sensor histidine kinase"/>
    <property type="match status" value="1"/>
</dbReference>
<dbReference type="InterPro" id="IPR036097">
    <property type="entry name" value="HisK_dim/P_sf"/>
</dbReference>
<comment type="catalytic activity">
    <reaction evidence="1">
        <text>ATP + protein L-histidine = ADP + protein N-phospho-L-histidine.</text>
        <dbReference type="EC" id="2.7.13.3"/>
    </reaction>
</comment>
<keyword evidence="4" id="KW-0597">Phosphoprotein</keyword>
<dbReference type="GO" id="GO:0005524">
    <property type="term" value="F:ATP binding"/>
    <property type="evidence" value="ECO:0007669"/>
    <property type="project" value="UniProtKB-KW"/>
</dbReference>
<dbReference type="Gene3D" id="6.10.340.10">
    <property type="match status" value="1"/>
</dbReference>
<evidence type="ECO:0000256" key="2">
    <source>
        <dbReference type="ARBA" id="ARBA00004141"/>
    </source>
</evidence>
<dbReference type="InterPro" id="IPR036890">
    <property type="entry name" value="HATPase_C_sf"/>
</dbReference>
<dbReference type="InterPro" id="IPR000014">
    <property type="entry name" value="PAS"/>
</dbReference>
<evidence type="ECO:0000256" key="13">
    <source>
        <dbReference type="SAM" id="Phobius"/>
    </source>
</evidence>
<evidence type="ECO:0000256" key="9">
    <source>
        <dbReference type="ARBA" id="ARBA00022840"/>
    </source>
</evidence>
<dbReference type="Pfam" id="PF02518">
    <property type="entry name" value="HATPase_c"/>
    <property type="match status" value="1"/>
</dbReference>
<dbReference type="PROSITE" id="PS50885">
    <property type="entry name" value="HAMP"/>
    <property type="match status" value="1"/>
</dbReference>
<keyword evidence="8" id="KW-0418">Kinase</keyword>